<evidence type="ECO:0008006" key="4">
    <source>
        <dbReference type="Google" id="ProtNLM"/>
    </source>
</evidence>
<protein>
    <recommendedName>
        <fullName evidence="4">PsiF repeat-containing protein</fullName>
    </recommendedName>
</protein>
<gene>
    <name evidence="2" type="ORF">GCM10009102_31230</name>
</gene>
<dbReference type="EMBL" id="BAAAES010000012">
    <property type="protein sequence ID" value="GAA0676510.1"/>
    <property type="molecule type" value="Genomic_DNA"/>
</dbReference>
<keyword evidence="3" id="KW-1185">Reference proteome</keyword>
<reference evidence="2 3" key="1">
    <citation type="journal article" date="2019" name="Int. J. Syst. Evol. Microbiol.">
        <title>The Global Catalogue of Microorganisms (GCM) 10K type strain sequencing project: providing services to taxonomists for standard genome sequencing and annotation.</title>
        <authorList>
            <consortium name="The Broad Institute Genomics Platform"/>
            <consortium name="The Broad Institute Genome Sequencing Center for Infectious Disease"/>
            <person name="Wu L."/>
            <person name="Ma J."/>
        </authorList>
    </citation>
    <scope>NUCLEOTIDE SEQUENCE [LARGE SCALE GENOMIC DNA]</scope>
    <source>
        <strain evidence="2 3">JCM 14603</strain>
    </source>
</reference>
<sequence>MSVVTMMLAMVAGGTPAMAQATPSPAVVTPAKDEPKICKRMEQTGSRMGASKRVCHTAEEWRQLESNSFSRNVNGAGAMRGTGQN</sequence>
<proteinExistence type="predicted"/>
<feature type="signal peptide" evidence="1">
    <location>
        <begin position="1"/>
        <end position="19"/>
    </location>
</feature>
<evidence type="ECO:0000313" key="3">
    <source>
        <dbReference type="Proteomes" id="UP001500238"/>
    </source>
</evidence>
<accession>A0ABN1HZV6</accession>
<comment type="caution">
    <text evidence="2">The sequence shown here is derived from an EMBL/GenBank/DDBJ whole genome shotgun (WGS) entry which is preliminary data.</text>
</comment>
<keyword evidence="1" id="KW-0732">Signal</keyword>
<evidence type="ECO:0000313" key="2">
    <source>
        <dbReference type="EMBL" id="GAA0676510.1"/>
    </source>
</evidence>
<evidence type="ECO:0000256" key="1">
    <source>
        <dbReference type="SAM" id="SignalP"/>
    </source>
</evidence>
<dbReference type="Proteomes" id="UP001500238">
    <property type="component" value="Unassembled WGS sequence"/>
</dbReference>
<organism evidence="2 3">
    <name type="scientific">Sphingomonas insulae</name>
    <dbReference type="NCBI Taxonomy" id="424800"/>
    <lineage>
        <taxon>Bacteria</taxon>
        <taxon>Pseudomonadati</taxon>
        <taxon>Pseudomonadota</taxon>
        <taxon>Alphaproteobacteria</taxon>
        <taxon>Sphingomonadales</taxon>
        <taxon>Sphingomonadaceae</taxon>
        <taxon>Sphingomonas</taxon>
    </lineage>
</organism>
<feature type="chain" id="PRO_5047198627" description="PsiF repeat-containing protein" evidence="1">
    <location>
        <begin position="20"/>
        <end position="85"/>
    </location>
</feature>
<name>A0ABN1HZV6_9SPHN</name>